<keyword evidence="4 7" id="KW-0436">Ligase</keyword>
<dbReference type="GO" id="GO:0008360">
    <property type="term" value="P:regulation of cell shape"/>
    <property type="evidence" value="ECO:0007669"/>
    <property type="project" value="UniProtKB-KW"/>
</dbReference>
<feature type="domain" description="Mur ligase C-terminal" evidence="9">
    <location>
        <begin position="308"/>
        <end position="419"/>
    </location>
</feature>
<dbReference type="GO" id="GO:0005524">
    <property type="term" value="F:ATP binding"/>
    <property type="evidence" value="ECO:0007669"/>
    <property type="project" value="UniProtKB-UniRule"/>
</dbReference>
<dbReference type="GO" id="GO:0008764">
    <property type="term" value="F:UDP-N-acetylmuramoylalanine-D-glutamate ligase activity"/>
    <property type="evidence" value="ECO:0007669"/>
    <property type="project" value="UniProtKB-UniRule"/>
</dbReference>
<evidence type="ECO:0000259" key="10">
    <source>
        <dbReference type="Pfam" id="PF08245"/>
    </source>
</evidence>
<comment type="subcellular location">
    <subcellularLocation>
        <location evidence="1 7 8">Cytoplasm</location>
    </subcellularLocation>
</comment>
<dbReference type="InterPro" id="IPR013221">
    <property type="entry name" value="Mur_ligase_cen"/>
</dbReference>
<gene>
    <name evidence="7 11" type="primary">murD</name>
    <name evidence="11" type="ORF">AB0763_03450</name>
</gene>
<protein>
    <recommendedName>
        <fullName evidence="7 8">UDP-N-acetylmuramoylalanine--D-glutamate ligase</fullName>
        <ecNumber evidence="7 8">6.3.2.9</ecNumber>
    </recommendedName>
    <alternativeName>
        <fullName evidence="7">D-glutamic acid-adding enzyme</fullName>
    </alternativeName>
    <alternativeName>
        <fullName evidence="7">UDP-N-acetylmuramoyl-L-alanyl-D-glutamate synthetase</fullName>
    </alternativeName>
</protein>
<dbReference type="InterPro" id="IPR036615">
    <property type="entry name" value="Mur_ligase_C_dom_sf"/>
</dbReference>
<dbReference type="GO" id="GO:0051301">
    <property type="term" value="P:cell division"/>
    <property type="evidence" value="ECO:0007669"/>
    <property type="project" value="UniProtKB-KW"/>
</dbReference>
<dbReference type="SUPFAM" id="SSF53623">
    <property type="entry name" value="MurD-like peptide ligases, catalytic domain"/>
    <property type="match status" value="1"/>
</dbReference>
<evidence type="ECO:0000256" key="2">
    <source>
        <dbReference type="ARBA" id="ARBA00004752"/>
    </source>
</evidence>
<dbReference type="GO" id="GO:0009252">
    <property type="term" value="P:peptidoglycan biosynthetic process"/>
    <property type="evidence" value="ECO:0007669"/>
    <property type="project" value="UniProtKB-UniRule"/>
</dbReference>
<dbReference type="SUPFAM" id="SSF53244">
    <property type="entry name" value="MurD-like peptide ligases, peptide-binding domain"/>
    <property type="match status" value="1"/>
</dbReference>
<evidence type="ECO:0000256" key="6">
    <source>
        <dbReference type="ARBA" id="ARBA00022840"/>
    </source>
</evidence>
<dbReference type="Gene3D" id="3.40.1190.10">
    <property type="entry name" value="Mur-like, catalytic domain"/>
    <property type="match status" value="1"/>
</dbReference>
<keyword evidence="7 8" id="KW-0131">Cell cycle</keyword>
<feature type="domain" description="Mur ligase central" evidence="10">
    <location>
        <begin position="113"/>
        <end position="285"/>
    </location>
</feature>
<dbReference type="InterPro" id="IPR004101">
    <property type="entry name" value="Mur_ligase_C"/>
</dbReference>
<evidence type="ECO:0000259" key="9">
    <source>
        <dbReference type="Pfam" id="PF02875"/>
    </source>
</evidence>
<keyword evidence="7 8" id="KW-0133">Cell shape</keyword>
<keyword evidence="3 7" id="KW-0963">Cytoplasm</keyword>
<dbReference type="HAMAP" id="MF_00639">
    <property type="entry name" value="MurD"/>
    <property type="match status" value="1"/>
</dbReference>
<accession>A0AB39HGI3</accession>
<feature type="binding site" evidence="7">
    <location>
        <begin position="115"/>
        <end position="121"/>
    </location>
    <ligand>
        <name>ATP</name>
        <dbReference type="ChEBI" id="CHEBI:30616"/>
    </ligand>
</feature>
<dbReference type="AlphaFoldDB" id="A0AB39HGI3"/>
<dbReference type="Pfam" id="PF02875">
    <property type="entry name" value="Mur_ligase_C"/>
    <property type="match status" value="1"/>
</dbReference>
<dbReference type="PANTHER" id="PTHR43692:SF1">
    <property type="entry name" value="UDP-N-ACETYLMURAMOYLALANINE--D-GLUTAMATE LIGASE"/>
    <property type="match status" value="1"/>
</dbReference>
<dbReference type="KEGG" id="vih:AB0763_03450"/>
<dbReference type="RefSeq" id="WP_306101156.1">
    <property type="nucleotide sequence ID" value="NZ_CP162601.1"/>
</dbReference>
<evidence type="ECO:0000256" key="1">
    <source>
        <dbReference type="ARBA" id="ARBA00004496"/>
    </source>
</evidence>
<evidence type="ECO:0000256" key="4">
    <source>
        <dbReference type="ARBA" id="ARBA00022598"/>
    </source>
</evidence>
<dbReference type="GO" id="GO:0005737">
    <property type="term" value="C:cytoplasm"/>
    <property type="evidence" value="ECO:0007669"/>
    <property type="project" value="UniProtKB-SubCell"/>
</dbReference>
<reference evidence="11" key="1">
    <citation type="submission" date="2024-07" db="EMBL/GenBank/DDBJ databases">
        <title>Genome Analysis of a Potential Novel Vibrio Species Secreting pH- and Thermo-stable Alginate Lyase and its Application in Producing Alginate Oligosaccharides.</title>
        <authorList>
            <person name="Huang H."/>
            <person name="Bao K."/>
        </authorList>
    </citation>
    <scope>NUCLEOTIDE SEQUENCE</scope>
    <source>
        <strain evidence="11">HB236076</strain>
    </source>
</reference>
<comment type="function">
    <text evidence="7 8">Cell wall formation. Catalyzes the addition of glutamate to the nucleotide precursor UDP-N-acetylmuramoyl-L-alanine (UMA).</text>
</comment>
<comment type="similarity">
    <text evidence="7">Belongs to the MurCDEF family.</text>
</comment>
<proteinExistence type="inferred from homology"/>
<dbReference type="InterPro" id="IPR036565">
    <property type="entry name" value="Mur-like_cat_sf"/>
</dbReference>
<dbReference type="InterPro" id="IPR005762">
    <property type="entry name" value="MurD"/>
</dbReference>
<organism evidence="11">
    <name type="scientific">Vibrio sp. HB236076</name>
    <dbReference type="NCBI Taxonomy" id="3232307"/>
    <lineage>
        <taxon>Bacteria</taxon>
        <taxon>Pseudomonadati</taxon>
        <taxon>Pseudomonadota</taxon>
        <taxon>Gammaproteobacteria</taxon>
        <taxon>Vibrionales</taxon>
        <taxon>Vibrionaceae</taxon>
        <taxon>Vibrio</taxon>
    </lineage>
</organism>
<evidence type="ECO:0000256" key="3">
    <source>
        <dbReference type="ARBA" id="ARBA00022490"/>
    </source>
</evidence>
<keyword evidence="7 8" id="KW-0961">Cell wall biogenesis/degradation</keyword>
<keyword evidence="7 8" id="KW-0132">Cell division</keyword>
<dbReference type="GO" id="GO:0071555">
    <property type="term" value="P:cell wall organization"/>
    <property type="evidence" value="ECO:0007669"/>
    <property type="project" value="UniProtKB-KW"/>
</dbReference>
<dbReference type="Gene3D" id="3.90.190.20">
    <property type="entry name" value="Mur ligase, C-terminal domain"/>
    <property type="match status" value="1"/>
</dbReference>
<evidence type="ECO:0000256" key="8">
    <source>
        <dbReference type="RuleBase" id="RU003664"/>
    </source>
</evidence>
<evidence type="ECO:0000256" key="5">
    <source>
        <dbReference type="ARBA" id="ARBA00022741"/>
    </source>
</evidence>
<evidence type="ECO:0000256" key="7">
    <source>
        <dbReference type="HAMAP-Rule" id="MF_00639"/>
    </source>
</evidence>
<sequence>MKTWQQCHHLVVVGLGITGLSVVNYVKRVAPHVDIKVIDTRLTPPGAEALPAGIESCFGEWQMDWLLQADLVVTTPGVALATEQIQTVISAGIDVVGDIELFAQAVDKPVLAITGSNGKSTVTDLTGVLLRAAGLNVGVGGNIGTPALDLLAQDCDVYVLELSSFQLETTFNLALVAAAYLNLSEDHMDRYASFAHYGAAKQRIFRHAQLAIVNREDRATYPSCQLTQKALQKTITFGLNDQEFGFVEHQGQRYLSVDQTPLVAAQSLSMIGQHNYLNALVALALVSSLSLDLQLVLPALQTYSGLTHRCEVVVDNHGIKWINDSKATNVASTQAALSGLECQGQLYLLVGGEGKGADFSSLAPLLDTLPVTLLCFGKDGPQLAALASDARVFQDMEQAVASIAGQLKHGDIVLLSPACASLDQYANFAERGRAFVQLAEQYGK</sequence>
<comment type="catalytic activity">
    <reaction evidence="7 8">
        <text>UDP-N-acetyl-alpha-D-muramoyl-L-alanine + D-glutamate + ATP = UDP-N-acetyl-alpha-D-muramoyl-L-alanyl-D-glutamate + ADP + phosphate + H(+)</text>
        <dbReference type="Rhea" id="RHEA:16429"/>
        <dbReference type="ChEBI" id="CHEBI:15378"/>
        <dbReference type="ChEBI" id="CHEBI:29986"/>
        <dbReference type="ChEBI" id="CHEBI:30616"/>
        <dbReference type="ChEBI" id="CHEBI:43474"/>
        <dbReference type="ChEBI" id="CHEBI:83898"/>
        <dbReference type="ChEBI" id="CHEBI:83900"/>
        <dbReference type="ChEBI" id="CHEBI:456216"/>
        <dbReference type="EC" id="6.3.2.9"/>
    </reaction>
</comment>
<keyword evidence="5 7" id="KW-0547">Nucleotide-binding</keyword>
<dbReference type="Pfam" id="PF21799">
    <property type="entry name" value="MurD-like_N"/>
    <property type="match status" value="1"/>
</dbReference>
<name>A0AB39HGI3_9VIBR</name>
<keyword evidence="7 8" id="KW-0573">Peptidoglycan synthesis</keyword>
<dbReference type="EC" id="6.3.2.9" evidence="7 8"/>
<dbReference type="EMBL" id="CP162601">
    <property type="protein sequence ID" value="XDK25715.1"/>
    <property type="molecule type" value="Genomic_DNA"/>
</dbReference>
<dbReference type="Pfam" id="PF08245">
    <property type="entry name" value="Mur_ligase_M"/>
    <property type="match status" value="1"/>
</dbReference>
<dbReference type="Gene3D" id="3.40.50.720">
    <property type="entry name" value="NAD(P)-binding Rossmann-like Domain"/>
    <property type="match status" value="1"/>
</dbReference>
<evidence type="ECO:0000313" key="11">
    <source>
        <dbReference type="EMBL" id="XDK25715.1"/>
    </source>
</evidence>
<keyword evidence="6 7" id="KW-0067">ATP-binding</keyword>
<dbReference type="PANTHER" id="PTHR43692">
    <property type="entry name" value="UDP-N-ACETYLMURAMOYLALANINE--D-GLUTAMATE LIGASE"/>
    <property type="match status" value="1"/>
</dbReference>
<dbReference type="NCBIfam" id="TIGR01087">
    <property type="entry name" value="murD"/>
    <property type="match status" value="1"/>
</dbReference>
<dbReference type="SUPFAM" id="SSF51984">
    <property type="entry name" value="MurCD N-terminal domain"/>
    <property type="match status" value="1"/>
</dbReference>
<comment type="pathway">
    <text evidence="2 7 8">Cell wall biogenesis; peptidoglycan biosynthesis.</text>
</comment>